<accession>A0A2L0H4L4</accession>
<organism evidence="9 10">
    <name type="scientific">Rhizobium fredii</name>
    <name type="common">Sinorhizobium fredii</name>
    <dbReference type="NCBI Taxonomy" id="380"/>
    <lineage>
        <taxon>Bacteria</taxon>
        <taxon>Pseudomonadati</taxon>
        <taxon>Pseudomonadota</taxon>
        <taxon>Alphaproteobacteria</taxon>
        <taxon>Hyphomicrobiales</taxon>
        <taxon>Rhizobiaceae</taxon>
        <taxon>Sinorhizobium/Ensifer group</taxon>
        <taxon>Sinorhizobium</taxon>
    </lineage>
</organism>
<feature type="transmembrane region" description="Helical" evidence="8">
    <location>
        <begin position="68"/>
        <end position="88"/>
    </location>
</feature>
<keyword evidence="6 8" id="KW-1133">Transmembrane helix</keyword>
<evidence type="ECO:0000256" key="5">
    <source>
        <dbReference type="ARBA" id="ARBA00022692"/>
    </source>
</evidence>
<evidence type="ECO:0000256" key="8">
    <source>
        <dbReference type="SAM" id="Phobius"/>
    </source>
</evidence>
<evidence type="ECO:0000313" key="10">
    <source>
        <dbReference type="Proteomes" id="UP000239340"/>
    </source>
</evidence>
<evidence type="ECO:0000256" key="7">
    <source>
        <dbReference type="ARBA" id="ARBA00023136"/>
    </source>
</evidence>
<gene>
    <name evidence="9" type="ORF">NXT3_CH01874</name>
</gene>
<dbReference type="InterPro" id="IPR000522">
    <property type="entry name" value="ABC_transptr_permease_BtuC"/>
</dbReference>
<feature type="transmembrane region" description="Helical" evidence="8">
    <location>
        <begin position="20"/>
        <end position="48"/>
    </location>
</feature>
<feature type="transmembrane region" description="Helical" evidence="8">
    <location>
        <begin position="292"/>
        <end position="317"/>
    </location>
</feature>
<keyword evidence="3" id="KW-0813">Transport</keyword>
<evidence type="ECO:0000256" key="4">
    <source>
        <dbReference type="ARBA" id="ARBA00022475"/>
    </source>
</evidence>
<dbReference type="AlphaFoldDB" id="A0A2L0H4L4"/>
<feature type="transmembrane region" description="Helical" evidence="8">
    <location>
        <begin position="100"/>
        <end position="120"/>
    </location>
</feature>
<feature type="transmembrane region" description="Helical" evidence="8">
    <location>
        <begin position="210"/>
        <end position="228"/>
    </location>
</feature>
<evidence type="ECO:0000256" key="6">
    <source>
        <dbReference type="ARBA" id="ARBA00022989"/>
    </source>
</evidence>
<feature type="transmembrane region" description="Helical" evidence="8">
    <location>
        <begin position="323"/>
        <end position="341"/>
    </location>
</feature>
<keyword evidence="5 8" id="KW-0812">Transmembrane</keyword>
<feature type="transmembrane region" description="Helical" evidence="8">
    <location>
        <begin position="161"/>
        <end position="189"/>
    </location>
</feature>
<feature type="transmembrane region" description="Helical" evidence="8">
    <location>
        <begin position="132"/>
        <end position="155"/>
    </location>
</feature>
<evidence type="ECO:0000256" key="1">
    <source>
        <dbReference type="ARBA" id="ARBA00004651"/>
    </source>
</evidence>
<protein>
    <submittedName>
        <fullName evidence="9">Iron-siderophore ABC transporter permease protein</fullName>
    </submittedName>
</protein>
<evidence type="ECO:0000256" key="2">
    <source>
        <dbReference type="ARBA" id="ARBA00007935"/>
    </source>
</evidence>
<reference evidence="9 10" key="1">
    <citation type="submission" date="2017-10" db="EMBL/GenBank/DDBJ databases">
        <title>Analysis of the genome sequences of Rhizobium populations associated to common bean (phaseolus vulgaris).</title>
        <authorList>
            <person name="Bustos P."/>
            <person name="Santamaria R.I."/>
            <person name="Miranda-Sanchez F."/>
            <person name="Perez-Carrascal O."/>
            <person name="Juarez S."/>
            <person name="Lozano L."/>
            <person name="Martinez-Flores I."/>
            <person name="Vinuesa P."/>
            <person name="Martinez-Romero E."/>
            <person name="Cevallos M.A."/>
            <person name="Romero D."/>
            <person name="Davila G."/>
            <person name="Gonzalez V."/>
        </authorList>
    </citation>
    <scope>NUCLEOTIDE SEQUENCE [LARGE SCALE GENOMIC DNA]</scope>
    <source>
        <strain evidence="9 10">NXT3</strain>
    </source>
</reference>
<keyword evidence="7 8" id="KW-0472">Membrane</keyword>
<dbReference type="Pfam" id="PF01032">
    <property type="entry name" value="FecCD"/>
    <property type="match status" value="1"/>
</dbReference>
<dbReference type="RefSeq" id="WP_097524788.1">
    <property type="nucleotide sequence ID" value="NZ_CP024307.1"/>
</dbReference>
<dbReference type="EMBL" id="CP024307">
    <property type="protein sequence ID" value="AUX76441.1"/>
    <property type="molecule type" value="Genomic_DNA"/>
</dbReference>
<dbReference type="Proteomes" id="UP000239340">
    <property type="component" value="Chromosome"/>
</dbReference>
<dbReference type="SUPFAM" id="SSF81345">
    <property type="entry name" value="ABC transporter involved in vitamin B12 uptake, BtuC"/>
    <property type="match status" value="1"/>
</dbReference>
<dbReference type="Gene3D" id="1.10.3470.10">
    <property type="entry name" value="ABC transporter involved in vitamin B12 uptake, BtuC"/>
    <property type="match status" value="1"/>
</dbReference>
<comment type="subcellular location">
    <subcellularLocation>
        <location evidence="1">Cell membrane</location>
        <topology evidence="1">Multi-pass membrane protein</topology>
    </subcellularLocation>
</comment>
<sequence>MTLATASAARPFTRQQVAGLTLGAIGLILLSVFFGVVDLPAAEIMAVLTGHGSDQGNLIIATIRIPRIATGILAGMHFAVAGVLLQSITRNPLADPTIMGISQGATLAVTVFLFFAVYRLNSDSNTLYALPVGWLPLVGCGGGLFGGALIYVLALGKGLSALRLTLCGIAIGAFLHAIAMGIVVGWGSARIEIVMQWLAGSLYARGWEHVLFLLPFTIAGFLALPFVVRPLAMLRFEEDAARSFGLSYRLWFSLVLAISSMLAASAVGAVGPLIFVGLVVPHLARFVAGRHFHLVLPLAALIGAALVTAADLAGRLIGGPEEIPIGVVTAFAGAPILLILLRRHQ</sequence>
<dbReference type="GO" id="GO:0005886">
    <property type="term" value="C:plasma membrane"/>
    <property type="evidence" value="ECO:0007669"/>
    <property type="project" value="UniProtKB-SubCell"/>
</dbReference>
<name>A0A2L0H4L4_RHIFR</name>
<dbReference type="CDD" id="cd06550">
    <property type="entry name" value="TM_ABC_iron-siderophores_like"/>
    <property type="match status" value="1"/>
</dbReference>
<feature type="transmembrane region" description="Helical" evidence="8">
    <location>
        <begin position="248"/>
        <end position="280"/>
    </location>
</feature>
<keyword evidence="4" id="KW-1003">Cell membrane</keyword>
<dbReference type="PANTHER" id="PTHR30472">
    <property type="entry name" value="FERRIC ENTEROBACTIN TRANSPORT SYSTEM PERMEASE PROTEIN"/>
    <property type="match status" value="1"/>
</dbReference>
<evidence type="ECO:0000313" key="9">
    <source>
        <dbReference type="EMBL" id="AUX76441.1"/>
    </source>
</evidence>
<comment type="similarity">
    <text evidence="2">Belongs to the binding-protein-dependent transport system permease family. FecCD subfamily.</text>
</comment>
<dbReference type="GO" id="GO:0033214">
    <property type="term" value="P:siderophore-iron import into cell"/>
    <property type="evidence" value="ECO:0007669"/>
    <property type="project" value="TreeGrafter"/>
</dbReference>
<dbReference type="InterPro" id="IPR037294">
    <property type="entry name" value="ABC_BtuC-like"/>
</dbReference>
<evidence type="ECO:0000256" key="3">
    <source>
        <dbReference type="ARBA" id="ARBA00022448"/>
    </source>
</evidence>
<dbReference type="PANTHER" id="PTHR30472:SF24">
    <property type="entry name" value="FERRIC ENTEROBACTIN TRANSPORT SYSTEM PERMEASE PROTEIN FEPG"/>
    <property type="match status" value="1"/>
</dbReference>
<proteinExistence type="inferred from homology"/>
<dbReference type="GO" id="GO:0022857">
    <property type="term" value="F:transmembrane transporter activity"/>
    <property type="evidence" value="ECO:0007669"/>
    <property type="project" value="InterPro"/>
</dbReference>